<dbReference type="EC" id="3.1.1.31" evidence="4"/>
<dbReference type="GO" id="GO:0005975">
    <property type="term" value="P:carbohydrate metabolic process"/>
    <property type="evidence" value="ECO:0007669"/>
    <property type="project" value="InterPro"/>
</dbReference>
<dbReference type="InterPro" id="IPR004547">
    <property type="entry name" value="Glucosamine6P_isomerase"/>
</dbReference>
<dbReference type="GO" id="GO:0006043">
    <property type="term" value="P:glucosamine catabolic process"/>
    <property type="evidence" value="ECO:0007669"/>
    <property type="project" value="TreeGrafter"/>
</dbReference>
<dbReference type="GO" id="GO:0006046">
    <property type="term" value="P:N-acetylglucosamine catabolic process"/>
    <property type="evidence" value="ECO:0007669"/>
    <property type="project" value="TreeGrafter"/>
</dbReference>
<dbReference type="EMBL" id="DWXE01000046">
    <property type="protein sequence ID" value="HJB92296.1"/>
    <property type="molecule type" value="Genomic_DNA"/>
</dbReference>
<dbReference type="GO" id="GO:0017057">
    <property type="term" value="F:6-phosphogluconolactonase activity"/>
    <property type="evidence" value="ECO:0007669"/>
    <property type="project" value="UniProtKB-EC"/>
</dbReference>
<dbReference type="GO" id="GO:0004342">
    <property type="term" value="F:glucosamine-6-phosphate deaminase activity"/>
    <property type="evidence" value="ECO:0007669"/>
    <property type="project" value="InterPro"/>
</dbReference>
<dbReference type="GO" id="GO:0005829">
    <property type="term" value="C:cytosol"/>
    <property type="evidence" value="ECO:0007669"/>
    <property type="project" value="TreeGrafter"/>
</dbReference>
<reference evidence="4" key="2">
    <citation type="submission" date="2021-04" db="EMBL/GenBank/DDBJ databases">
        <authorList>
            <person name="Gilroy R."/>
        </authorList>
    </citation>
    <scope>NUCLEOTIDE SEQUENCE</scope>
    <source>
        <strain evidence="4">USAMLcec3-2134</strain>
    </source>
</reference>
<evidence type="ECO:0000313" key="5">
    <source>
        <dbReference type="Proteomes" id="UP000886883"/>
    </source>
</evidence>
<dbReference type="PANTHER" id="PTHR11280">
    <property type="entry name" value="GLUCOSAMINE-6-PHOSPHATE ISOMERASE"/>
    <property type="match status" value="1"/>
</dbReference>
<evidence type="ECO:0000259" key="3">
    <source>
        <dbReference type="Pfam" id="PF01182"/>
    </source>
</evidence>
<keyword evidence="2" id="KW-0119">Carbohydrate metabolism</keyword>
<keyword evidence="1 4" id="KW-0378">Hydrolase</keyword>
<dbReference type="AlphaFoldDB" id="A0A9D2MUN4"/>
<dbReference type="GO" id="GO:0019262">
    <property type="term" value="P:N-acetylneuraminate catabolic process"/>
    <property type="evidence" value="ECO:0007669"/>
    <property type="project" value="TreeGrafter"/>
</dbReference>
<evidence type="ECO:0000256" key="1">
    <source>
        <dbReference type="ARBA" id="ARBA00022801"/>
    </source>
</evidence>
<dbReference type="Gene3D" id="3.40.50.1360">
    <property type="match status" value="1"/>
</dbReference>
<evidence type="ECO:0000313" key="4">
    <source>
        <dbReference type="EMBL" id="HJB92296.1"/>
    </source>
</evidence>
<protein>
    <submittedName>
        <fullName evidence="4">6-phosphogluconolactonase</fullName>
        <ecNumber evidence="4">3.1.1.31</ecNumber>
    </submittedName>
</protein>
<sequence length="253" mass="27889">MVRFEIEKNYEAMSERAAQEILDAILKNPEAAIVLATGHSPLYAYRELVRKIREQKADVSRVTFVKLDEWAGLSPEDGATCEAFLQKEIIGPLGIREENYIHFQADCQDATAECARIDALYRALPQVDLVILGIGMNGHLGLNEPADCLYASAHVTELNEKTKTHEMLTHTERPVTQGVTLGMENLFSGKKILLLADGREKEAGLKGLLEDGISTRVPVSFLKLHPNCLCLINKESFPGLETDGNGAKWGTAV</sequence>
<dbReference type="Proteomes" id="UP000886883">
    <property type="component" value="Unassembled WGS sequence"/>
</dbReference>
<proteinExistence type="predicted"/>
<accession>A0A9D2MUN4</accession>
<name>A0A9D2MUN4_9FIRM</name>
<dbReference type="PANTHER" id="PTHR11280:SF5">
    <property type="entry name" value="GLUCOSAMINE-6-PHOSPHATE ISOMERASE"/>
    <property type="match status" value="1"/>
</dbReference>
<evidence type="ECO:0000256" key="2">
    <source>
        <dbReference type="ARBA" id="ARBA00023277"/>
    </source>
</evidence>
<gene>
    <name evidence="4" type="ORF">H9763_12645</name>
</gene>
<dbReference type="Pfam" id="PF01182">
    <property type="entry name" value="Glucosamine_iso"/>
    <property type="match status" value="1"/>
</dbReference>
<dbReference type="SUPFAM" id="SSF100950">
    <property type="entry name" value="NagB/RpiA/CoA transferase-like"/>
    <property type="match status" value="1"/>
</dbReference>
<reference evidence="4" key="1">
    <citation type="journal article" date="2021" name="PeerJ">
        <title>Extensive microbial diversity within the chicken gut microbiome revealed by metagenomics and culture.</title>
        <authorList>
            <person name="Gilroy R."/>
            <person name="Ravi A."/>
            <person name="Getino M."/>
            <person name="Pursley I."/>
            <person name="Horton D.L."/>
            <person name="Alikhan N.F."/>
            <person name="Baker D."/>
            <person name="Gharbi K."/>
            <person name="Hall N."/>
            <person name="Watson M."/>
            <person name="Adriaenssens E.M."/>
            <person name="Foster-Nyarko E."/>
            <person name="Jarju S."/>
            <person name="Secka A."/>
            <person name="Antonio M."/>
            <person name="Oren A."/>
            <person name="Chaudhuri R.R."/>
            <person name="La Ragione R."/>
            <person name="Hildebrand F."/>
            <person name="Pallen M.J."/>
        </authorList>
    </citation>
    <scope>NUCLEOTIDE SEQUENCE</scope>
    <source>
        <strain evidence="4">USAMLcec3-2134</strain>
    </source>
</reference>
<comment type="caution">
    <text evidence="4">The sequence shown here is derived from an EMBL/GenBank/DDBJ whole genome shotgun (WGS) entry which is preliminary data.</text>
</comment>
<organism evidence="4 5">
    <name type="scientific">Candidatus Eisenbergiella merdigallinarum</name>
    <dbReference type="NCBI Taxonomy" id="2838552"/>
    <lineage>
        <taxon>Bacteria</taxon>
        <taxon>Bacillati</taxon>
        <taxon>Bacillota</taxon>
        <taxon>Clostridia</taxon>
        <taxon>Lachnospirales</taxon>
        <taxon>Lachnospiraceae</taxon>
        <taxon>Eisenbergiella</taxon>
    </lineage>
</organism>
<feature type="domain" description="Glucosamine/galactosamine-6-phosphate isomerase" evidence="3">
    <location>
        <begin position="10"/>
        <end position="223"/>
    </location>
</feature>
<dbReference type="InterPro" id="IPR037171">
    <property type="entry name" value="NagB/RpiA_transferase-like"/>
</dbReference>
<dbReference type="GO" id="GO:0042802">
    <property type="term" value="F:identical protein binding"/>
    <property type="evidence" value="ECO:0007669"/>
    <property type="project" value="TreeGrafter"/>
</dbReference>
<dbReference type="InterPro" id="IPR006148">
    <property type="entry name" value="Glc/Gal-6P_isomerase"/>
</dbReference>